<dbReference type="PANTHER" id="PTHR46515:SF1">
    <property type="entry name" value="TATA ELEMENT MODULATORY FACTOR"/>
    <property type="match status" value="1"/>
</dbReference>
<feature type="region of interest" description="Disordered" evidence="5">
    <location>
        <begin position="401"/>
        <end position="432"/>
    </location>
</feature>
<proteinExistence type="predicted"/>
<feature type="compositionally biased region" description="Polar residues" evidence="5">
    <location>
        <begin position="155"/>
        <end position="165"/>
    </location>
</feature>
<keyword evidence="2" id="KW-0333">Golgi apparatus</keyword>
<dbReference type="Pfam" id="PF12325">
    <property type="entry name" value="TMF_TATA_bd"/>
    <property type="match status" value="1"/>
</dbReference>
<dbReference type="PANTHER" id="PTHR46515">
    <property type="entry name" value="TATA ELEMENT MODULATORY FACTOR TMF1"/>
    <property type="match status" value="1"/>
</dbReference>
<keyword evidence="3 4" id="KW-0175">Coiled coil</keyword>
<sequence>MSWFDASNFANLAKNALKEAQKTIDKALDITEDEEEGNTSTSKEHTVDANHQTDSKSPTSNTLWDSFGISFFEKPKSLTDDLGENSAATIGESVPANVVTKEPISQTSSFDLMVSSKDASLLRLNISDKEDIKSSENHAKDASSVVVRRPEKRPNNGNRLSIVSNESDRKSTVSSDSVEVLGSTSTTTPDSDGSPSKPRNSNSYESSVEVLSTCSIEVLNSNEDPNRLPTDSTSSESVEIIPEIEEDEDDKSLGGGADDSCTSASESTMTVLELGHRSSIKDMLKSSSSMDTSLTEVLSPWEHGVNRVISELPEITSCDSPLELSMESTPDSKLPLKRARNELSGTSIATLDSSSCDEGTMIGSSSDEAPKECTSSVSSLKSMLADAINEQPDDWVAIRESSPTTSSMESRPENVKIGSSGHTSADELETATSSDIEIISSPNGESSNANSRQSPAKLIYKNSKGKMSVVLSSDVLIPEIIGRSLSFKMKGHNREPSETSSGGSDENIELDRLLKKIAELNEILEVRESKLLEMSMKNAELSEANSNLKSQLECQMNEEFTQRLAALEKKFQQAIREKEALRKQLENYKLLKETSETEEDKDQIIKELREEGEKLSKQQLSSNVLIKKLRNTEKDHLKLISSLREQYDGLMQEVERAKKSLSAKEELERSQIEAIHNLTKNNQKLEKQTVNLQGQIDSLTSTLISLQKEVEEKNSIISSLEDRLREETAAATQDAIQKADANLRTERDRREKAEIALANLQKNLQNMEMQHSEHEASLRKENQKLMNSLEDYKRKNEKLSEEMLESTRPIVKQLEEEITKRNVATALWEKQERELSTTISDLQDQLKTVAENADRAEERFKLNREELSELQVKLKVYQTQLENQESQVKFQLKLNDMLREQNEKTIADKDAEIQELRAQLEEMKIHKVEESSSDKPRNINEVYRDRSKLKLLGDVLASQDSDSDVDMVSPTPSPHLSDGSNTWLGPSDEDPGLSSSQKGSVYDGCSRPIATATSTIENLQTQYKLKEGEVQQLQWELKRHDHERIILTNEITLLASKVEELEKQLNAQNELQTRYDALLQMYGEKMEECQELRLDLEDVKEMYKIQIDELLTRSRTG</sequence>
<evidence type="ECO:0000256" key="5">
    <source>
        <dbReference type="SAM" id="MobiDB-lite"/>
    </source>
</evidence>
<keyword evidence="8" id="KW-1185">Reference proteome</keyword>
<dbReference type="GO" id="GO:0005783">
    <property type="term" value="C:endoplasmic reticulum"/>
    <property type="evidence" value="ECO:0007669"/>
    <property type="project" value="TreeGrafter"/>
</dbReference>
<reference evidence="7 8" key="1">
    <citation type="submission" date="2024-03" db="EMBL/GenBank/DDBJ databases">
        <title>Adaptation during the transition from Ophiocordyceps entomopathogen to insect associate is accompanied by gene loss and intensified selection.</title>
        <authorList>
            <person name="Ward C.M."/>
            <person name="Onetto C.A."/>
            <person name="Borneman A.R."/>
        </authorList>
    </citation>
    <scope>NUCLEOTIDE SEQUENCE [LARGE SCALE GENOMIC DNA]</scope>
    <source>
        <strain evidence="7">AWRI1</strain>
        <tissue evidence="7">Single Adult Female</tissue>
    </source>
</reference>
<comment type="caution">
    <text evidence="7">The sequence shown here is derived from an EMBL/GenBank/DDBJ whole genome shotgun (WGS) entry which is preliminary data.</text>
</comment>
<feature type="region of interest" description="Disordered" evidence="5">
    <location>
        <begin position="243"/>
        <end position="265"/>
    </location>
</feature>
<feature type="region of interest" description="Disordered" evidence="5">
    <location>
        <begin position="219"/>
        <end position="238"/>
    </location>
</feature>
<feature type="compositionally biased region" description="Low complexity" evidence="5">
    <location>
        <begin position="182"/>
        <end position="196"/>
    </location>
</feature>
<feature type="region of interest" description="Disordered" evidence="5">
    <location>
        <begin position="133"/>
        <end position="208"/>
    </location>
</feature>
<evidence type="ECO:0000256" key="3">
    <source>
        <dbReference type="ARBA" id="ARBA00023054"/>
    </source>
</evidence>
<evidence type="ECO:0000259" key="6">
    <source>
        <dbReference type="Pfam" id="PF12325"/>
    </source>
</evidence>
<evidence type="ECO:0000256" key="2">
    <source>
        <dbReference type="ARBA" id="ARBA00023034"/>
    </source>
</evidence>
<protein>
    <recommendedName>
        <fullName evidence="6">TATA element modulatory factor 1 TATA binding domain-containing protein</fullName>
    </recommendedName>
</protein>
<dbReference type="Pfam" id="PF12329">
    <property type="entry name" value="TMF_DNA_bd"/>
    <property type="match status" value="1"/>
</dbReference>
<dbReference type="InterPro" id="IPR052602">
    <property type="entry name" value="Growth_transcription_reg"/>
</dbReference>
<dbReference type="Proteomes" id="UP001367676">
    <property type="component" value="Unassembled WGS sequence"/>
</dbReference>
<organism evidence="7 8">
    <name type="scientific">Parthenolecanium corni</name>
    <dbReference type="NCBI Taxonomy" id="536013"/>
    <lineage>
        <taxon>Eukaryota</taxon>
        <taxon>Metazoa</taxon>
        <taxon>Ecdysozoa</taxon>
        <taxon>Arthropoda</taxon>
        <taxon>Hexapoda</taxon>
        <taxon>Insecta</taxon>
        <taxon>Pterygota</taxon>
        <taxon>Neoptera</taxon>
        <taxon>Paraneoptera</taxon>
        <taxon>Hemiptera</taxon>
        <taxon>Sternorrhyncha</taxon>
        <taxon>Coccoidea</taxon>
        <taxon>Coccidae</taxon>
        <taxon>Parthenolecanium</taxon>
    </lineage>
</organism>
<name>A0AAN9T4I6_9HEMI</name>
<dbReference type="InterPro" id="IPR022091">
    <property type="entry name" value="TMF_TATA-bd"/>
</dbReference>
<feature type="coiled-coil region" evidence="4">
    <location>
        <begin position="839"/>
        <end position="926"/>
    </location>
</feature>
<dbReference type="GO" id="GO:0005794">
    <property type="term" value="C:Golgi apparatus"/>
    <property type="evidence" value="ECO:0007669"/>
    <property type="project" value="UniProtKB-SubCell"/>
</dbReference>
<evidence type="ECO:0000256" key="1">
    <source>
        <dbReference type="ARBA" id="ARBA00004555"/>
    </source>
</evidence>
<evidence type="ECO:0000313" key="7">
    <source>
        <dbReference type="EMBL" id="KAK7571895.1"/>
    </source>
</evidence>
<accession>A0AAN9T4I6</accession>
<dbReference type="EMBL" id="JBBCAQ010000038">
    <property type="protein sequence ID" value="KAK7571895.1"/>
    <property type="molecule type" value="Genomic_DNA"/>
</dbReference>
<feature type="coiled-coil region" evidence="4">
    <location>
        <begin position="1009"/>
        <end position="1102"/>
    </location>
</feature>
<evidence type="ECO:0000256" key="4">
    <source>
        <dbReference type="SAM" id="Coils"/>
    </source>
</evidence>
<feature type="coiled-coil region" evidence="4">
    <location>
        <begin position="510"/>
        <end position="802"/>
    </location>
</feature>
<feature type="region of interest" description="Disordered" evidence="5">
    <location>
        <begin position="28"/>
        <end position="60"/>
    </location>
</feature>
<feature type="compositionally biased region" description="Polar residues" evidence="5">
    <location>
        <begin position="197"/>
        <end position="208"/>
    </location>
</feature>
<evidence type="ECO:0000313" key="8">
    <source>
        <dbReference type="Proteomes" id="UP001367676"/>
    </source>
</evidence>
<gene>
    <name evidence="7" type="ORF">V9T40_014367</name>
</gene>
<dbReference type="InterPro" id="IPR022092">
    <property type="entry name" value="TMF_DNA-bd"/>
</dbReference>
<feature type="region of interest" description="Disordered" evidence="5">
    <location>
        <begin position="960"/>
        <end position="1001"/>
    </location>
</feature>
<feature type="compositionally biased region" description="Basic and acidic residues" evidence="5">
    <location>
        <begin position="42"/>
        <end position="54"/>
    </location>
</feature>
<feature type="compositionally biased region" description="Polar residues" evidence="5">
    <location>
        <begin position="219"/>
        <end position="233"/>
    </location>
</feature>
<feature type="domain" description="TATA element modulatory factor 1 TATA binding" evidence="6">
    <location>
        <begin position="1012"/>
        <end position="1110"/>
    </location>
</feature>
<comment type="subcellular location">
    <subcellularLocation>
        <location evidence="1">Golgi apparatus</location>
    </subcellularLocation>
</comment>
<dbReference type="AlphaFoldDB" id="A0AAN9T4I6"/>
<feature type="region of interest" description="Disordered" evidence="5">
    <location>
        <begin position="350"/>
        <end position="373"/>
    </location>
</feature>